<sequence length="150" mass="17672">MDQIRIKVNNKSLYINNSNNIVGEIYIEKNGYIFFPKEKWTDFVVVILSWWNEKLRYFKYGNIGERIEFDFMEGSLLLRLEKLNHHEVNIKGIKRNLINEEVLFEAETLFNDLKKSLVTVSNSVIGHAKLKGWETNELAELKNQAKSLLH</sequence>
<dbReference type="Proteomes" id="UP001597214">
    <property type="component" value="Unassembled WGS sequence"/>
</dbReference>
<dbReference type="EMBL" id="JBHUEM010000051">
    <property type="protein sequence ID" value="MFD1738866.1"/>
    <property type="molecule type" value="Genomic_DNA"/>
</dbReference>
<evidence type="ECO:0000313" key="1">
    <source>
        <dbReference type="EMBL" id="MFD1738866.1"/>
    </source>
</evidence>
<protein>
    <recommendedName>
        <fullName evidence="3">DUF402 domain-containing protein</fullName>
    </recommendedName>
</protein>
<evidence type="ECO:0000313" key="2">
    <source>
        <dbReference type="Proteomes" id="UP001597214"/>
    </source>
</evidence>
<accession>A0ABW4LWF6</accession>
<name>A0ABW4LWF6_9BACI</name>
<dbReference type="RefSeq" id="WP_377930089.1">
    <property type="nucleotide sequence ID" value="NZ_JBHUEM010000051.1"/>
</dbReference>
<gene>
    <name evidence="1" type="ORF">ACFSCX_20340</name>
</gene>
<reference evidence="2" key="1">
    <citation type="journal article" date="2019" name="Int. J. Syst. Evol. Microbiol.">
        <title>The Global Catalogue of Microorganisms (GCM) 10K type strain sequencing project: providing services to taxonomists for standard genome sequencing and annotation.</title>
        <authorList>
            <consortium name="The Broad Institute Genomics Platform"/>
            <consortium name="The Broad Institute Genome Sequencing Center for Infectious Disease"/>
            <person name="Wu L."/>
            <person name="Ma J."/>
        </authorList>
    </citation>
    <scope>NUCLEOTIDE SEQUENCE [LARGE SCALE GENOMIC DNA]</scope>
    <source>
        <strain evidence="2">CCUG 49339</strain>
    </source>
</reference>
<organism evidence="1 2">
    <name type="scientific">Bacillus salitolerans</name>
    <dbReference type="NCBI Taxonomy" id="1437434"/>
    <lineage>
        <taxon>Bacteria</taxon>
        <taxon>Bacillati</taxon>
        <taxon>Bacillota</taxon>
        <taxon>Bacilli</taxon>
        <taxon>Bacillales</taxon>
        <taxon>Bacillaceae</taxon>
        <taxon>Bacillus</taxon>
    </lineage>
</organism>
<proteinExistence type="predicted"/>
<comment type="caution">
    <text evidence="1">The sequence shown here is derived from an EMBL/GenBank/DDBJ whole genome shotgun (WGS) entry which is preliminary data.</text>
</comment>
<evidence type="ECO:0008006" key="3">
    <source>
        <dbReference type="Google" id="ProtNLM"/>
    </source>
</evidence>
<keyword evidence="2" id="KW-1185">Reference proteome</keyword>